<dbReference type="Proteomes" id="UP000659388">
    <property type="component" value="Unassembled WGS sequence"/>
</dbReference>
<evidence type="ECO:0000313" key="1">
    <source>
        <dbReference type="EMBL" id="MBL3656915.1"/>
    </source>
</evidence>
<dbReference type="AlphaFoldDB" id="A0A937F712"/>
<keyword evidence="2" id="KW-1185">Reference proteome</keyword>
<dbReference type="InterPro" id="IPR043737">
    <property type="entry name" value="DUF5682"/>
</dbReference>
<dbReference type="PANTHER" id="PTHR30634:SF14">
    <property type="match status" value="1"/>
</dbReference>
<name>A0A937F712_9BACT</name>
<reference evidence="1" key="1">
    <citation type="submission" date="2021-01" db="EMBL/GenBank/DDBJ databases">
        <title>Fulvivirga kasyanovii gen. nov., sp nov., a novel member of the phylum Bacteroidetes isolated from seawater in a mussel farm.</title>
        <authorList>
            <person name="Zhao L.-H."/>
            <person name="Wang Z.-J."/>
        </authorList>
    </citation>
    <scope>NUCLEOTIDE SEQUENCE</scope>
    <source>
        <strain evidence="1">2943</strain>
    </source>
</reference>
<comment type="caution">
    <text evidence="1">The sequence shown here is derived from an EMBL/GenBank/DDBJ whole genome shotgun (WGS) entry which is preliminary data.</text>
</comment>
<dbReference type="EMBL" id="JAESIY010000006">
    <property type="protein sequence ID" value="MBL3656915.1"/>
    <property type="molecule type" value="Genomic_DNA"/>
</dbReference>
<dbReference type="InterPro" id="IPR050458">
    <property type="entry name" value="LolB"/>
</dbReference>
<proteinExistence type="predicted"/>
<dbReference type="RefSeq" id="WP_202244712.1">
    <property type="nucleotide sequence ID" value="NZ_JAESIY010000006.1"/>
</dbReference>
<dbReference type="Pfam" id="PF18934">
    <property type="entry name" value="DUF5682"/>
    <property type="match status" value="1"/>
</dbReference>
<evidence type="ECO:0000313" key="2">
    <source>
        <dbReference type="Proteomes" id="UP000659388"/>
    </source>
</evidence>
<gene>
    <name evidence="1" type="ORF">JL102_12280</name>
</gene>
<protein>
    <submittedName>
        <fullName evidence="1">Uncharacterized protein</fullName>
    </submittedName>
</protein>
<accession>A0A937F712</accession>
<organism evidence="1 2">
    <name type="scientific">Fulvivirga sediminis</name>
    <dbReference type="NCBI Taxonomy" id="2803949"/>
    <lineage>
        <taxon>Bacteria</taxon>
        <taxon>Pseudomonadati</taxon>
        <taxon>Bacteroidota</taxon>
        <taxon>Cytophagia</taxon>
        <taxon>Cytophagales</taxon>
        <taxon>Fulvivirgaceae</taxon>
        <taxon>Fulvivirga</taxon>
    </lineage>
</organism>
<dbReference type="PANTHER" id="PTHR30634">
    <property type="entry name" value="OUTER MEMBRANE LOLAB LIPOPROTEIN INSERTION APPARATUS"/>
    <property type="match status" value="1"/>
</dbReference>
<sequence length="739" mass="83653">MAIHVLGIRHHGVGSARQVKKELERLQPDIVLVEGPPEIAEVFEYVGHPDLKPPVAIMVYNSNVPQESTFYPFAEYSPEWVAIAYANEHKIPVKAIDLPASISFTMRRKEAKNEPSTPPPEDPLTLVAQSAGFKSGERFWEHHFEQSAGNEHFESVMHVMQSLREDGLESAMDAENTNREAYMRMLIQDSVNEMYTNIAIVCGAWHAPTLVDPAGYAKEDKKVLKKLPKTKTKITSTWIPWTNDRLSMHSGYGAGIFSPGWYSHLWHNTAEYEIPWLIKVASMFREKGMDMSTAHAIEAFRLARSLAILRSNHYVSLDDLNDAVLSVMCMGDGILLELVKDQLIIGDGLGEVPEDMPKMPLQEDFEQSVKKLRLKLTADPKEVNLDLRKRNDLEKSKLFHRLAILEIHWATPSYSRGKGTFKESWRLEWTVGMMIELIDRAFLGNTIASAAQAVLIKKSNAAQKVDDVAKLIDLCIPAALFDELDHLLNKVNELSSISSDILDLMKSLPQLINVARYGDVRNSDMDVLDQIIHQLLIKVNIGLPNAVYGLDEDNALEMFGQITALHQAIKIYSKPEEEASWYFTLHQVLNKEDVHSVILGCVCRLLLDSQQLSEDEADMYISFALSVNNDPMAVAAWIEGFLKGSGSILIYDNRLWNLVFEWVESLDKDTFIQLVPMLRRTFSKFEYAERRQLGQKARQGLANDEPIATYNTEQFDDELADSVVPYISKFLTPNSTHHE</sequence>